<dbReference type="InterPro" id="IPR016496">
    <property type="entry name" value="GTPase_HflX"/>
</dbReference>
<name>A0A0D8XGT3_DICVI</name>
<dbReference type="InterPro" id="IPR030394">
    <property type="entry name" value="G_HFLX_dom"/>
</dbReference>
<dbReference type="GO" id="GO:0005525">
    <property type="term" value="F:GTP binding"/>
    <property type="evidence" value="ECO:0007669"/>
    <property type="project" value="UniProtKB-KW"/>
</dbReference>
<protein>
    <recommendedName>
        <fullName evidence="7">Hflx-type G domain-containing protein</fullName>
    </recommendedName>
</protein>
<dbReference type="SUPFAM" id="SSF52540">
    <property type="entry name" value="P-loop containing nucleoside triphosphate hydrolases"/>
    <property type="match status" value="1"/>
</dbReference>
<evidence type="ECO:0000313" key="9">
    <source>
        <dbReference type="Proteomes" id="UP000053766"/>
    </source>
</evidence>
<dbReference type="InterPro" id="IPR027417">
    <property type="entry name" value="P-loop_NTPase"/>
</dbReference>
<feature type="compositionally biased region" description="Polar residues" evidence="5">
    <location>
        <begin position="935"/>
        <end position="952"/>
    </location>
</feature>
<keyword evidence="3" id="KW-0460">Magnesium</keyword>
<keyword evidence="4" id="KW-0342">GTP-binding</keyword>
<reference evidence="9" key="2">
    <citation type="journal article" date="2016" name="Sci. Rep.">
        <title>Dictyocaulus viviparus genome, variome and transcriptome elucidate lungworm biology and support future intervention.</title>
        <authorList>
            <person name="McNulty S.N."/>
            <person name="Strube C."/>
            <person name="Rosa B.A."/>
            <person name="Martin J.C."/>
            <person name="Tyagi R."/>
            <person name="Choi Y.J."/>
            <person name="Wang Q."/>
            <person name="Hallsworth Pepin K."/>
            <person name="Zhang X."/>
            <person name="Ozersky P."/>
            <person name="Wilson R.K."/>
            <person name="Sternberg P.W."/>
            <person name="Gasser R.B."/>
            <person name="Mitreva M."/>
        </authorList>
    </citation>
    <scope>NUCLEOTIDE SEQUENCE [LARGE SCALE GENOMIC DNA]</scope>
    <source>
        <strain evidence="9">HannoverDv2000</strain>
    </source>
</reference>
<dbReference type="STRING" id="29172.A0A0D8XGT3"/>
<evidence type="ECO:0000256" key="4">
    <source>
        <dbReference type="ARBA" id="ARBA00023134"/>
    </source>
</evidence>
<dbReference type="PROSITE" id="PS51705">
    <property type="entry name" value="G_HFLX"/>
    <property type="match status" value="1"/>
</dbReference>
<evidence type="ECO:0000256" key="2">
    <source>
        <dbReference type="ARBA" id="ARBA00022741"/>
    </source>
</evidence>
<dbReference type="GO" id="GO:0046872">
    <property type="term" value="F:metal ion binding"/>
    <property type="evidence" value="ECO:0007669"/>
    <property type="project" value="UniProtKB-KW"/>
</dbReference>
<keyword evidence="6" id="KW-0472">Membrane</keyword>
<dbReference type="Proteomes" id="UP000053766">
    <property type="component" value="Unassembled WGS sequence"/>
</dbReference>
<sequence length="1333" mass="152138">MISSVKRSYGGGESFISVCQLQYHETLRALCNEAPSLRDSRNRFQSGSDVFIQVNDQLHDKNLERIVNDFSVVGRFDITPELVDFGVRLRDLTNEFSTMTARQPNETLWKEIFYKTTSNQAITWYYITSMCQFSIGYLPFYSLLVNFYILIFRNTYRIRFYCIVAVYGCDNITSTYYTSFLMGSLDIDRTVIACYSFYSPYSIWRMSEPHSAKEADYMQQFHDTCISGNNEILGSQQLISQPEINFEYQSQPHVSSYAMSVASPYISSQPIVQNSAVTTAQELSLQNTPTYKTSQLVPPVPLNCGDEPMLIDYGINAKNCTAPDIGPELDITTAHCTLAEVGDSESAERSQLSSTSFSYESGAHKRKTTVPHRREELVAHTAQTLIVPNGVLVELDANGVANNASVFPFCEDNEELSEFATNMCDSYSLNDTHENELVQEETQEMFSEPIHLRLRVDQADNLQFSEPYSVKSRSLDEGEIISDESLHVEKSQKPASSVPTETKPEQPDTTLRREKPIALRNELRRSSLDSGKEKRSEKKVADRLKEFNRNPPRIDVRTKKSTTDRAEIHDAVIHEARNVPRVSPTCVGGGRLSRGSGRCFASLFDEVCSGPSSRESSPHREKVNKKEEERRRREKEMERERQREKERLKRQRRDRDTRHDKERCSRTSPNRKTAETKALRREEEEKVEIREKERRRDYASDDRETTKSGDEIDDEVMNSCVDSPTSDAQHTARSNSDIDIANKRELQAQEDKIHFRKLENKKNVEPLCKSAVQENEDNVSFAENDERLRKTSKEEARAGKNVSEVKKSFIPSTTARRREETKKVAVKPLEPGMMMNDTSVLDRINKEMESLTSRNRPTCTRSPEGSSCAKNTCSSKKSFVISSGLSTTSLNQLVFSKAHSSRLGMFLEKVSDKHKKLMDRENDQALASPEDNERNGVSTNVSQFPKQQQQRFAPQKRPLPASSLDSYLGSPTQVSDKILCLFKNSPDNRDMEATSSRSLGKKSKIDLSKMPDIIERLYGGKNCDTATVYILCSMKRQLVFPLHSAQRSLRLFSNSSIDVRYDPILDAVENDDFVAVGNKVDRWKCKRLSSSHDFLVVHPKVRWGSSSASRLKDPRRQLDEAIALVNTLPSFRVVESAIFGVDYNTKRKTVWGSGQIDALITIKEQARVTALMVNVDMLSPLQQHELFQIFRIPIYDRYNIVLSIFKQYANTLEAHLQIKLAEIPYIRHRLHYVNRFRANPAVLHIERHSEYCKVDEFEVLRMQEQRLRKKLKQLIEKDVEKATEKAQNAMMVAVVGYTNAGKTSLVKCLTGAMTLLPENRLFATLDTTRHVAR</sequence>
<feature type="transmembrane region" description="Helical" evidence="6">
    <location>
        <begin position="124"/>
        <end position="151"/>
    </location>
</feature>
<feature type="compositionally biased region" description="Basic and acidic residues" evidence="5">
    <location>
        <begin position="502"/>
        <end position="564"/>
    </location>
</feature>
<keyword evidence="6" id="KW-0812">Transmembrane</keyword>
<evidence type="ECO:0000256" key="6">
    <source>
        <dbReference type="SAM" id="Phobius"/>
    </source>
</evidence>
<feature type="compositionally biased region" description="Polar residues" evidence="5">
    <location>
        <begin position="720"/>
        <end position="737"/>
    </location>
</feature>
<evidence type="ECO:0000256" key="1">
    <source>
        <dbReference type="ARBA" id="ARBA00022723"/>
    </source>
</evidence>
<evidence type="ECO:0000256" key="5">
    <source>
        <dbReference type="SAM" id="MobiDB-lite"/>
    </source>
</evidence>
<dbReference type="InterPro" id="IPR006073">
    <property type="entry name" value="GTP-bd"/>
</dbReference>
<dbReference type="PANTHER" id="PTHR10229">
    <property type="entry name" value="GTP-BINDING PROTEIN HFLX"/>
    <property type="match status" value="1"/>
</dbReference>
<dbReference type="Pfam" id="PF13167">
    <property type="entry name" value="GTP-bdg_N"/>
    <property type="match status" value="1"/>
</dbReference>
<feature type="region of interest" description="Disordered" evidence="5">
    <location>
        <begin position="851"/>
        <end position="870"/>
    </location>
</feature>
<evidence type="ECO:0000313" key="8">
    <source>
        <dbReference type="EMBL" id="KJH41576.1"/>
    </source>
</evidence>
<keyword evidence="9" id="KW-1185">Reference proteome</keyword>
<dbReference type="GO" id="GO:0043022">
    <property type="term" value="F:ribosome binding"/>
    <property type="evidence" value="ECO:0007669"/>
    <property type="project" value="TreeGrafter"/>
</dbReference>
<dbReference type="PANTHER" id="PTHR10229:SF0">
    <property type="entry name" value="GTP-BINDING PROTEIN 6-RELATED"/>
    <property type="match status" value="1"/>
</dbReference>
<reference evidence="8 9" key="1">
    <citation type="submission" date="2013-11" db="EMBL/GenBank/DDBJ databases">
        <title>Draft genome of the bovine lungworm Dictyocaulus viviparus.</title>
        <authorList>
            <person name="Mitreva M."/>
        </authorList>
    </citation>
    <scope>NUCLEOTIDE SEQUENCE [LARGE SCALE GENOMIC DNA]</scope>
    <source>
        <strain evidence="8 9">HannoverDv2000</strain>
    </source>
</reference>
<accession>A0A0D8XGT3</accession>
<dbReference type="OrthoDB" id="10268034at2759"/>
<keyword evidence="1" id="KW-0479">Metal-binding</keyword>
<dbReference type="Gene3D" id="3.40.50.300">
    <property type="entry name" value="P-loop containing nucleotide triphosphate hydrolases"/>
    <property type="match status" value="1"/>
</dbReference>
<dbReference type="Pfam" id="PF01926">
    <property type="entry name" value="MMR_HSR1"/>
    <property type="match status" value="1"/>
</dbReference>
<organism evidence="8 9">
    <name type="scientific">Dictyocaulus viviparus</name>
    <name type="common">Bovine lungworm</name>
    <dbReference type="NCBI Taxonomy" id="29172"/>
    <lineage>
        <taxon>Eukaryota</taxon>
        <taxon>Metazoa</taxon>
        <taxon>Ecdysozoa</taxon>
        <taxon>Nematoda</taxon>
        <taxon>Chromadorea</taxon>
        <taxon>Rhabditida</taxon>
        <taxon>Rhabditina</taxon>
        <taxon>Rhabditomorpha</taxon>
        <taxon>Strongyloidea</taxon>
        <taxon>Metastrongylidae</taxon>
        <taxon>Dictyocaulus</taxon>
    </lineage>
</organism>
<evidence type="ECO:0000259" key="7">
    <source>
        <dbReference type="PROSITE" id="PS51705"/>
    </source>
</evidence>
<feature type="compositionally biased region" description="Polar residues" evidence="5">
    <location>
        <begin position="349"/>
        <end position="359"/>
    </location>
</feature>
<feature type="compositionally biased region" description="Basic and acidic residues" evidence="5">
    <location>
        <begin position="672"/>
        <end position="710"/>
    </location>
</feature>
<feature type="domain" description="Hflx-type G" evidence="7">
    <location>
        <begin position="1290"/>
        <end position="1333"/>
    </location>
</feature>
<dbReference type="InterPro" id="IPR042108">
    <property type="entry name" value="GTPase_HflX_N_sf"/>
</dbReference>
<evidence type="ECO:0000256" key="3">
    <source>
        <dbReference type="ARBA" id="ARBA00022842"/>
    </source>
</evidence>
<dbReference type="Gene3D" id="3.40.50.11060">
    <property type="entry name" value="GTPase HflX, N-terminal domain"/>
    <property type="match status" value="1"/>
</dbReference>
<keyword evidence="6" id="KW-1133">Transmembrane helix</keyword>
<gene>
    <name evidence="8" type="ORF">DICVIV_12453</name>
</gene>
<dbReference type="EMBL" id="KN716795">
    <property type="protein sequence ID" value="KJH41576.1"/>
    <property type="molecule type" value="Genomic_DNA"/>
</dbReference>
<feature type="region of interest" description="Disordered" evidence="5">
    <location>
        <begin position="925"/>
        <end position="968"/>
    </location>
</feature>
<feature type="compositionally biased region" description="Basic and acidic residues" evidence="5">
    <location>
        <begin position="616"/>
        <end position="665"/>
    </location>
</feature>
<dbReference type="GO" id="GO:0005737">
    <property type="term" value="C:cytoplasm"/>
    <property type="evidence" value="ECO:0007669"/>
    <property type="project" value="TreeGrafter"/>
</dbReference>
<proteinExistence type="predicted"/>
<feature type="region of interest" description="Disordered" evidence="5">
    <location>
        <begin position="608"/>
        <end position="741"/>
    </location>
</feature>
<feature type="region of interest" description="Disordered" evidence="5">
    <location>
        <begin position="481"/>
        <end position="564"/>
    </location>
</feature>
<keyword evidence="2" id="KW-0547">Nucleotide-binding</keyword>
<dbReference type="InterPro" id="IPR025121">
    <property type="entry name" value="GTPase_HflX_N"/>
</dbReference>
<feature type="region of interest" description="Disordered" evidence="5">
    <location>
        <begin position="342"/>
        <end position="371"/>
    </location>
</feature>